<dbReference type="InParanoid" id="Q8TPL8"/>
<gene>
    <name evidence="3" type="ordered locus">MA_1889</name>
</gene>
<reference evidence="3 4" key="1">
    <citation type="journal article" date="2002" name="Genome Res.">
        <title>The genome of Methanosarcina acetivorans reveals extensive metabolic and physiological diversity.</title>
        <authorList>
            <person name="Galagan J.E."/>
            <person name="Nusbaum C."/>
            <person name="Roy A."/>
            <person name="Endrizzi M.G."/>
            <person name="Macdonald P."/>
            <person name="FitzHugh W."/>
            <person name="Calvo S."/>
            <person name="Engels R."/>
            <person name="Smirnov S."/>
            <person name="Atnoor D."/>
            <person name="Brown A."/>
            <person name="Allen N."/>
            <person name="Naylor J."/>
            <person name="Stange-Thomann N."/>
            <person name="DeArellano K."/>
            <person name="Johnson R."/>
            <person name="Linton L."/>
            <person name="McEwan P."/>
            <person name="McKernan K."/>
            <person name="Talamas J."/>
            <person name="Tirrell A."/>
            <person name="Ye W."/>
            <person name="Zimmer A."/>
            <person name="Barber R.D."/>
            <person name="Cann I."/>
            <person name="Graham D.E."/>
            <person name="Grahame D.A."/>
            <person name="Guss A."/>
            <person name="Hedderich R."/>
            <person name="Ingram-Smith C."/>
            <person name="Kuettner C.H."/>
            <person name="Krzycki J.A."/>
            <person name="Leigh J.A."/>
            <person name="Li W."/>
            <person name="Liu J."/>
            <person name="Mukhopadhyay B."/>
            <person name="Reeve J.N."/>
            <person name="Smith K."/>
            <person name="Springer T.A."/>
            <person name="Umayam L.A."/>
            <person name="White O."/>
            <person name="White R.H."/>
            <person name="de Macario E.C."/>
            <person name="Ferry J.G."/>
            <person name="Jarrell K.F."/>
            <person name="Jing H."/>
            <person name="Macario A.J.L."/>
            <person name="Paulsen I."/>
            <person name="Pritchett M."/>
            <person name="Sowers K.R."/>
            <person name="Swanson R.V."/>
            <person name="Zinder S.H."/>
            <person name="Lander E."/>
            <person name="Metcalf W.W."/>
            <person name="Birren B."/>
        </authorList>
    </citation>
    <scope>NUCLEOTIDE SEQUENCE [LARGE SCALE GENOMIC DNA]</scope>
    <source>
        <strain evidence="4">ATCC 35395 / DSM 2834 / JCM 12185 / C2A</strain>
    </source>
</reference>
<dbReference type="KEGG" id="mac:MA_1889"/>
<evidence type="ECO:0000313" key="3">
    <source>
        <dbReference type="EMBL" id="AAM05294.1"/>
    </source>
</evidence>
<evidence type="ECO:0000256" key="2">
    <source>
        <dbReference type="SAM" id="MobiDB-lite"/>
    </source>
</evidence>
<feature type="coiled-coil region" evidence="1">
    <location>
        <begin position="74"/>
        <end position="101"/>
    </location>
</feature>
<name>Q8TPL8_METAC</name>
<dbReference type="EnsemblBacteria" id="AAM05294">
    <property type="protein sequence ID" value="AAM05294"/>
    <property type="gene ID" value="MA_1889"/>
</dbReference>
<keyword evidence="4" id="KW-1185">Reference proteome</keyword>
<dbReference type="EMBL" id="AE010299">
    <property type="protein sequence ID" value="AAM05294.1"/>
    <property type="molecule type" value="Genomic_DNA"/>
</dbReference>
<evidence type="ECO:0000313" key="4">
    <source>
        <dbReference type="Proteomes" id="UP000002487"/>
    </source>
</evidence>
<proteinExistence type="predicted"/>
<organism evidence="3 4">
    <name type="scientific">Methanosarcina acetivorans (strain ATCC 35395 / DSM 2834 / JCM 12185 / C2A)</name>
    <dbReference type="NCBI Taxonomy" id="188937"/>
    <lineage>
        <taxon>Archaea</taxon>
        <taxon>Methanobacteriati</taxon>
        <taxon>Methanobacteriota</taxon>
        <taxon>Stenosarchaea group</taxon>
        <taxon>Methanomicrobia</taxon>
        <taxon>Methanosarcinales</taxon>
        <taxon>Methanosarcinaceae</taxon>
        <taxon>Methanosarcina</taxon>
    </lineage>
</organism>
<dbReference type="GeneID" id="1473778"/>
<protein>
    <submittedName>
        <fullName evidence="3">Uncharacterized protein</fullName>
    </submittedName>
</protein>
<feature type="region of interest" description="Disordered" evidence="2">
    <location>
        <begin position="47"/>
        <end position="67"/>
    </location>
</feature>
<dbReference type="RefSeq" id="WP_011021889.1">
    <property type="nucleotide sequence ID" value="NC_003552.1"/>
</dbReference>
<dbReference type="AlphaFoldDB" id="Q8TPL8"/>
<feature type="compositionally biased region" description="Polar residues" evidence="2">
    <location>
        <begin position="57"/>
        <end position="66"/>
    </location>
</feature>
<evidence type="ECO:0000256" key="1">
    <source>
        <dbReference type="SAM" id="Coils"/>
    </source>
</evidence>
<dbReference type="HOGENOM" id="CLU_1149803_0_0_2"/>
<keyword evidence="1" id="KW-0175">Coiled coil</keyword>
<accession>Q8TPL8</accession>
<sequence>MVKYADTLDDETVTEIFKDRVITPTVKNENIIKENVIKENIKVVDSKPAPDLPKSSEGLSGSIDASTSDRSDIVADLLERVKDMEKERDDLKRENIELGNKLAGKSIAKAEITSNAYRVRNYDKILLRYKNAVVDNNFFKSIPYKLYLITAIPVDNLGKALKEFIKVKQGDIIIFPDIQAKPLVENRFVRRLTDSELKKLQPKLAFGKKKAYILIKSKKLQLELCDLPAEVVERPVKIVHH</sequence>
<dbReference type="Proteomes" id="UP000002487">
    <property type="component" value="Chromosome"/>
</dbReference>